<protein>
    <recommendedName>
        <fullName evidence="3">Fur-regulated basic protein B</fullName>
    </recommendedName>
</protein>
<dbReference type="EMBL" id="JAQKAB010000019">
    <property type="protein sequence ID" value="MDA7028520.1"/>
    <property type="molecule type" value="Genomic_DNA"/>
</dbReference>
<gene>
    <name evidence="1" type="ORF">PJ311_18435</name>
</gene>
<comment type="caution">
    <text evidence="1">The sequence shown here is derived from an EMBL/GenBank/DDBJ whole genome shotgun (WGS) entry which is preliminary data.</text>
</comment>
<evidence type="ECO:0000313" key="2">
    <source>
        <dbReference type="Proteomes" id="UP001211894"/>
    </source>
</evidence>
<dbReference type="RefSeq" id="WP_270802181.1">
    <property type="nucleotide sequence ID" value="NZ_JAQFWW010000004.1"/>
</dbReference>
<evidence type="ECO:0000313" key="1">
    <source>
        <dbReference type="EMBL" id="MDA7028520.1"/>
    </source>
</evidence>
<name>A0ABT4X8A6_9BACI</name>
<accession>A0ABT4X8A6</accession>
<dbReference type="Proteomes" id="UP001211894">
    <property type="component" value="Unassembled WGS sequence"/>
</dbReference>
<evidence type="ECO:0008006" key="3">
    <source>
        <dbReference type="Google" id="ProtNLM"/>
    </source>
</evidence>
<organism evidence="1 2">
    <name type="scientific">Bacillus changyiensis</name>
    <dbReference type="NCBI Taxonomy" id="3004103"/>
    <lineage>
        <taxon>Bacteria</taxon>
        <taxon>Bacillati</taxon>
        <taxon>Bacillota</taxon>
        <taxon>Bacilli</taxon>
        <taxon>Bacillales</taxon>
        <taxon>Bacillaceae</taxon>
        <taxon>Bacillus</taxon>
    </lineage>
</organism>
<reference evidence="1 2" key="1">
    <citation type="submission" date="2023-01" db="EMBL/GenBank/DDBJ databases">
        <title>Bacillus changyiensis sp. nov., isolated from a coastal deposit.</title>
        <authorList>
            <person name="Xiao G."/>
            <person name="Lai Q."/>
            <person name="Hu Z."/>
            <person name="Shao Z."/>
        </authorList>
    </citation>
    <scope>NUCLEOTIDE SEQUENCE [LARGE SCALE GENOMIC DNA]</scope>
    <source>
        <strain evidence="1 2">CLL-7-23</strain>
    </source>
</reference>
<proteinExistence type="predicted"/>
<sequence>MAILKKENVMLREEEAGKINELKLEGYEEVTEAELRTEKGTNKKKDEKV</sequence>
<keyword evidence="2" id="KW-1185">Reference proteome</keyword>